<dbReference type="Gene3D" id="3.40.50.10610">
    <property type="entry name" value="ABC-type transport auxiliary lipoprotein component"/>
    <property type="match status" value="1"/>
</dbReference>
<dbReference type="PROSITE" id="PS51257">
    <property type="entry name" value="PROKAR_LIPOPROTEIN"/>
    <property type="match status" value="1"/>
</dbReference>
<accession>A0A4U0PUD2</accession>
<feature type="signal peptide" evidence="1">
    <location>
        <begin position="1"/>
        <end position="21"/>
    </location>
</feature>
<comment type="caution">
    <text evidence="2">The sequence shown here is derived from an EMBL/GenBank/DDBJ whole genome shotgun (WGS) entry which is preliminary data.</text>
</comment>
<feature type="chain" id="PRO_5020388597" description="DUF799 domain-containing protein" evidence="1">
    <location>
        <begin position="22"/>
        <end position="221"/>
    </location>
</feature>
<evidence type="ECO:0000313" key="2">
    <source>
        <dbReference type="EMBL" id="TJZ72071.1"/>
    </source>
</evidence>
<dbReference type="AlphaFoldDB" id="A0A4U0PUD2"/>
<dbReference type="InterPro" id="IPR008517">
    <property type="entry name" value="GNA1162-like"/>
</dbReference>
<dbReference type="Proteomes" id="UP000310016">
    <property type="component" value="Unassembled WGS sequence"/>
</dbReference>
<organism evidence="2 3">
    <name type="scientific">Chitiniphilus eburneus</name>
    <dbReference type="NCBI Taxonomy" id="2571148"/>
    <lineage>
        <taxon>Bacteria</taxon>
        <taxon>Pseudomonadati</taxon>
        <taxon>Pseudomonadota</taxon>
        <taxon>Betaproteobacteria</taxon>
        <taxon>Neisseriales</taxon>
        <taxon>Chitinibacteraceae</taxon>
        <taxon>Chitiniphilus</taxon>
    </lineage>
</organism>
<gene>
    <name evidence="2" type="ORF">FAZ21_13145</name>
</gene>
<evidence type="ECO:0000256" key="1">
    <source>
        <dbReference type="SAM" id="SignalP"/>
    </source>
</evidence>
<dbReference type="OrthoDB" id="1014694at2"/>
<name>A0A4U0PUD2_9NEIS</name>
<evidence type="ECO:0000313" key="3">
    <source>
        <dbReference type="Proteomes" id="UP000310016"/>
    </source>
</evidence>
<dbReference type="RefSeq" id="WP_136773899.1">
    <property type="nucleotide sequence ID" value="NZ_SUMF01000015.1"/>
</dbReference>
<protein>
    <recommendedName>
        <fullName evidence="4">DUF799 domain-containing protein</fullName>
    </recommendedName>
</protein>
<sequence length="221" mass="23149">MAKLFKILACCAVLLFVTGCAAPKAGNTDYTAFKQSRPASILVLPPLNESPDVNATYAMLAQMTLPLAEAGYYVLPVALVDETFKQNGLNSASDIHGVDREKLREIFGADAVLYVTVTKYGSSYVVVDSVTEVAAKATLVDLRSGETLWAGAGRASSSEQSSGSSGGGWVGILVSAAIKQMTNHLSDASYGYAGITSVRMLSAGAPGRILYGPHSPRYGTD</sequence>
<evidence type="ECO:0008006" key="4">
    <source>
        <dbReference type="Google" id="ProtNLM"/>
    </source>
</evidence>
<reference evidence="2 3" key="1">
    <citation type="submission" date="2019-04" db="EMBL/GenBank/DDBJ databases">
        <title>Chitiniphilus eburnea sp. nov., a novel chitinolytic bacterium isolated from aquaculture sludge.</title>
        <authorList>
            <person name="Sheng M."/>
        </authorList>
    </citation>
    <scope>NUCLEOTIDE SEQUENCE [LARGE SCALE GENOMIC DNA]</scope>
    <source>
        <strain evidence="2 3">HX-2-15</strain>
    </source>
</reference>
<keyword evidence="3" id="KW-1185">Reference proteome</keyword>
<dbReference type="Pfam" id="PF05643">
    <property type="entry name" value="GNA1162-like"/>
    <property type="match status" value="1"/>
</dbReference>
<proteinExistence type="predicted"/>
<keyword evidence="1" id="KW-0732">Signal</keyword>
<dbReference type="EMBL" id="SUMF01000015">
    <property type="protein sequence ID" value="TJZ72071.1"/>
    <property type="molecule type" value="Genomic_DNA"/>
</dbReference>